<gene>
    <name evidence="3" type="ORF">OTU49_003988</name>
</gene>
<feature type="transmembrane region" description="Helical" evidence="2">
    <location>
        <begin position="189"/>
        <end position="213"/>
    </location>
</feature>
<feature type="transmembrane region" description="Helical" evidence="2">
    <location>
        <begin position="121"/>
        <end position="145"/>
    </location>
</feature>
<keyword evidence="4" id="KW-1185">Reference proteome</keyword>
<evidence type="ECO:0000256" key="2">
    <source>
        <dbReference type="SAM" id="Phobius"/>
    </source>
</evidence>
<sequence>MSSTLPRTRSVSAASSSSSSAASTTKERVRPVSVCDATWAAKMSGSEGGQQQQQQQLLVRTPSQANNLCTTVPQSLVVQTLGGRHTPTRSSLRHSRMIVLAKNGYPMHRGRRWVWRGLGRAGVLVVTAQVLVGVLAVTLAAWLLMWAPSLKFREVPHYAGVPVLLAGVFGAVLISCFQKRRQRCLANLIKGVVVSVCCVSIVTCLCVCIFTALHLTQLSAMTCYTRHSFLPTTTTQHPSTHTTTAYSGFSTPSSYKVFKSHLAGIEDDEDESEGSGREPRNLPLEENVDEAQHFEAVTLETSSVGLENEVVMNVTFCECEKRGSTWVRTLRYRNLSCLDVNNILPVLFVASCVVTAVGALLSGLVLYLLWSFRSNFYGPAKLYETRPFIFTSNVKNNSKASNGSGTKVTNGDSQFR</sequence>
<dbReference type="InterPro" id="IPR030429">
    <property type="entry name" value="Sarcospan"/>
</dbReference>
<dbReference type="EMBL" id="JARKIK010000039">
    <property type="protein sequence ID" value="KAK8738652.1"/>
    <property type="molecule type" value="Genomic_DNA"/>
</dbReference>
<comment type="caution">
    <text evidence="3">The sequence shown here is derived from an EMBL/GenBank/DDBJ whole genome shotgun (WGS) entry which is preliminary data.</text>
</comment>
<reference evidence="3" key="2">
    <citation type="submission" date="2024-01" db="EMBL/GenBank/DDBJ databases">
        <authorList>
            <person name="He J."/>
            <person name="Wang M."/>
            <person name="Zheng J."/>
            <person name="Liu Z."/>
        </authorList>
    </citation>
    <scope>NUCLEOTIDE SEQUENCE</scope>
    <source>
        <strain evidence="3">ZL_2023a</strain>
        <tissue evidence="3">Muscle</tissue>
    </source>
</reference>
<keyword evidence="2" id="KW-1133">Transmembrane helix</keyword>
<accession>A0AAW0XH51</accession>
<dbReference type="PANTHER" id="PTHR15260:SF1">
    <property type="entry name" value="SARCOSPAN"/>
    <property type="match status" value="1"/>
</dbReference>
<dbReference type="GO" id="GO:0042383">
    <property type="term" value="C:sarcolemma"/>
    <property type="evidence" value="ECO:0007669"/>
    <property type="project" value="TreeGrafter"/>
</dbReference>
<reference evidence="3 4" key="1">
    <citation type="journal article" date="2024" name="BMC Genomics">
        <title>Genome assembly of redclaw crayfish (Cherax quadricarinatus) provides insights into its immune adaptation and hypoxia tolerance.</title>
        <authorList>
            <person name="Liu Z."/>
            <person name="Zheng J."/>
            <person name="Li H."/>
            <person name="Fang K."/>
            <person name="Wang S."/>
            <person name="He J."/>
            <person name="Zhou D."/>
            <person name="Weng S."/>
            <person name="Chi M."/>
            <person name="Gu Z."/>
            <person name="He J."/>
            <person name="Li F."/>
            <person name="Wang M."/>
        </authorList>
    </citation>
    <scope>NUCLEOTIDE SEQUENCE [LARGE SCALE GENOMIC DNA]</scope>
    <source>
        <strain evidence="3">ZL_2023a</strain>
    </source>
</reference>
<keyword evidence="2" id="KW-0472">Membrane</keyword>
<feature type="transmembrane region" description="Helical" evidence="2">
    <location>
        <begin position="157"/>
        <end position="177"/>
    </location>
</feature>
<dbReference type="EMBL" id="JARKIK010000039">
    <property type="protein sequence ID" value="KAK8738650.1"/>
    <property type="molecule type" value="Genomic_DNA"/>
</dbReference>
<proteinExistence type="predicted"/>
<dbReference type="GO" id="GO:0016010">
    <property type="term" value="C:dystrophin-associated glycoprotein complex"/>
    <property type="evidence" value="ECO:0007669"/>
    <property type="project" value="InterPro"/>
</dbReference>
<dbReference type="PANTHER" id="PTHR15260">
    <property type="entry name" value="SARCOSPAN"/>
    <property type="match status" value="1"/>
</dbReference>
<dbReference type="Proteomes" id="UP001445076">
    <property type="component" value="Unassembled WGS sequence"/>
</dbReference>
<dbReference type="EMBL" id="JARKIK010000039">
    <property type="protein sequence ID" value="KAK8738648.1"/>
    <property type="molecule type" value="Genomic_DNA"/>
</dbReference>
<name>A0AAW0XH51_CHEQU</name>
<organism evidence="3 4">
    <name type="scientific">Cherax quadricarinatus</name>
    <name type="common">Australian red claw crayfish</name>
    <dbReference type="NCBI Taxonomy" id="27406"/>
    <lineage>
        <taxon>Eukaryota</taxon>
        <taxon>Metazoa</taxon>
        <taxon>Ecdysozoa</taxon>
        <taxon>Arthropoda</taxon>
        <taxon>Crustacea</taxon>
        <taxon>Multicrustacea</taxon>
        <taxon>Malacostraca</taxon>
        <taxon>Eumalacostraca</taxon>
        <taxon>Eucarida</taxon>
        <taxon>Decapoda</taxon>
        <taxon>Pleocyemata</taxon>
        <taxon>Astacidea</taxon>
        <taxon>Parastacoidea</taxon>
        <taxon>Parastacidae</taxon>
        <taxon>Cherax</taxon>
    </lineage>
</organism>
<protein>
    <recommendedName>
        <fullName evidence="5">Membrane-associated protein</fullName>
    </recommendedName>
</protein>
<keyword evidence="2" id="KW-0812">Transmembrane</keyword>
<feature type="transmembrane region" description="Helical" evidence="2">
    <location>
        <begin position="343"/>
        <end position="370"/>
    </location>
</feature>
<evidence type="ECO:0008006" key="5">
    <source>
        <dbReference type="Google" id="ProtNLM"/>
    </source>
</evidence>
<feature type="compositionally biased region" description="Low complexity" evidence="1">
    <location>
        <begin position="10"/>
        <end position="23"/>
    </location>
</feature>
<evidence type="ECO:0000313" key="3">
    <source>
        <dbReference type="EMBL" id="KAK8738653.1"/>
    </source>
</evidence>
<evidence type="ECO:0000313" key="4">
    <source>
        <dbReference type="Proteomes" id="UP001445076"/>
    </source>
</evidence>
<feature type="region of interest" description="Disordered" evidence="1">
    <location>
        <begin position="1"/>
        <end position="28"/>
    </location>
</feature>
<evidence type="ECO:0000256" key="1">
    <source>
        <dbReference type="SAM" id="MobiDB-lite"/>
    </source>
</evidence>
<dbReference type="EMBL" id="JARKIK010000039">
    <property type="protein sequence ID" value="KAK8738653.1"/>
    <property type="molecule type" value="Genomic_DNA"/>
</dbReference>
<dbReference type="AlphaFoldDB" id="A0AAW0XH51"/>